<accession>A0ACC0KMV5</accession>
<gene>
    <name evidence="1" type="ORF">MSG28_011799</name>
</gene>
<reference evidence="1 2" key="1">
    <citation type="journal article" date="2022" name="Genome Biol. Evol.">
        <title>The Spruce Budworm Genome: Reconstructing the Evolutionary History of Antifreeze Proteins.</title>
        <authorList>
            <person name="Beliveau C."/>
            <person name="Gagne P."/>
            <person name="Picq S."/>
            <person name="Vernygora O."/>
            <person name="Keeling C.I."/>
            <person name="Pinkney K."/>
            <person name="Doucet D."/>
            <person name="Wen F."/>
            <person name="Johnston J.S."/>
            <person name="Maaroufi H."/>
            <person name="Boyle B."/>
            <person name="Laroche J."/>
            <person name="Dewar K."/>
            <person name="Juretic N."/>
            <person name="Blackburn G."/>
            <person name="Nisole A."/>
            <person name="Brunet B."/>
            <person name="Brandao M."/>
            <person name="Lumley L."/>
            <person name="Duan J."/>
            <person name="Quan G."/>
            <person name="Lucarotti C.J."/>
            <person name="Roe A.D."/>
            <person name="Sperling F.A.H."/>
            <person name="Levesque R.C."/>
            <person name="Cusson M."/>
        </authorList>
    </citation>
    <scope>NUCLEOTIDE SEQUENCE [LARGE SCALE GENOMIC DNA]</scope>
    <source>
        <strain evidence="1">Glfc:IPQL:Cfum</strain>
    </source>
</reference>
<keyword evidence="2" id="KW-1185">Reference proteome</keyword>
<name>A0ACC0KMV5_CHOFU</name>
<protein>
    <submittedName>
        <fullName evidence="1">Uncharacterized protein</fullName>
    </submittedName>
</protein>
<organism evidence="1 2">
    <name type="scientific">Choristoneura fumiferana</name>
    <name type="common">Spruce budworm moth</name>
    <name type="synonym">Archips fumiferana</name>
    <dbReference type="NCBI Taxonomy" id="7141"/>
    <lineage>
        <taxon>Eukaryota</taxon>
        <taxon>Metazoa</taxon>
        <taxon>Ecdysozoa</taxon>
        <taxon>Arthropoda</taxon>
        <taxon>Hexapoda</taxon>
        <taxon>Insecta</taxon>
        <taxon>Pterygota</taxon>
        <taxon>Neoptera</taxon>
        <taxon>Endopterygota</taxon>
        <taxon>Lepidoptera</taxon>
        <taxon>Glossata</taxon>
        <taxon>Ditrysia</taxon>
        <taxon>Tortricoidea</taxon>
        <taxon>Tortricidae</taxon>
        <taxon>Tortricinae</taxon>
        <taxon>Choristoneura</taxon>
    </lineage>
</organism>
<dbReference type="Proteomes" id="UP001064048">
    <property type="component" value="Chromosome 20"/>
</dbReference>
<comment type="caution">
    <text evidence="1">The sequence shown here is derived from an EMBL/GenBank/DDBJ whole genome shotgun (WGS) entry which is preliminary data.</text>
</comment>
<evidence type="ECO:0000313" key="2">
    <source>
        <dbReference type="Proteomes" id="UP001064048"/>
    </source>
</evidence>
<evidence type="ECO:0000313" key="1">
    <source>
        <dbReference type="EMBL" id="KAI8437477.1"/>
    </source>
</evidence>
<dbReference type="EMBL" id="CM046120">
    <property type="protein sequence ID" value="KAI8437477.1"/>
    <property type="molecule type" value="Genomic_DNA"/>
</dbReference>
<proteinExistence type="predicted"/>
<sequence>MVLTLYKLDASPPVRAVYMTIESLGISDVEYIDVNVLELDQLKEDFIKLNPQHTIPTLVDEDFILWDSHAIMTYLINTYGENDSLYPLEPKRRALIDQRLHFDSGILFPALREATGAIIYGEATSLTPKMLDDIAKGYEFTEKFLTIPWLAGEDITVADLCCVATISTLKELVAIDEDLYPQLTDWLKRCSDEDFYKKGNEPGLLQYRELITSKLS</sequence>